<name>A0ABN6XXV8_9MICO</name>
<dbReference type="EMBL" id="AP027732">
    <property type="protein sequence ID" value="BDZ49852.1"/>
    <property type="molecule type" value="Genomic_DNA"/>
</dbReference>
<accession>A0ABN6XXV8</accession>
<evidence type="ECO:0000313" key="3">
    <source>
        <dbReference type="Proteomes" id="UP001321486"/>
    </source>
</evidence>
<feature type="domain" description="Aminoglycoside phosphotransferase" evidence="1">
    <location>
        <begin position="39"/>
        <end position="251"/>
    </location>
</feature>
<evidence type="ECO:0000313" key="2">
    <source>
        <dbReference type="EMBL" id="BDZ49852.1"/>
    </source>
</evidence>
<protein>
    <recommendedName>
        <fullName evidence="1">Aminoglycoside phosphotransferase domain-containing protein</fullName>
    </recommendedName>
</protein>
<sequence length="333" mass="35640">MARTHLTLAALATAAVADLDVRQVGPHGSLGAGDFDSARLDGAQGERWIIRVPRTQRAEAEQSADLVAIRALSAGVRSRLDFAVPTYRGQAPIAETRAIVYDYIDGEPLSVSEVLAGTGLPSAVGAAVAAIHSLPTSFVTDAGLTSHTPFEAMRSSASLVDRAAATGLLPAALLERWETAIQDSLLWQFQPTVVNGSLEAESLLVSGDRISGVLGWHDLQIADPARDLAWVLGAPTGDSIDAVFEAYNVARGTSDRQLRHRATLYHELDLAKWLLHGTHTKNTEVVDDAVSMMSRLVDAVHDHDERPLVVGTTEALDIDGVEDLLASTERHRQ</sequence>
<dbReference type="RefSeq" id="WP_286346549.1">
    <property type="nucleotide sequence ID" value="NZ_AP027732.1"/>
</dbReference>
<dbReference type="Gene3D" id="3.90.1200.10">
    <property type="match status" value="1"/>
</dbReference>
<dbReference type="InterPro" id="IPR002575">
    <property type="entry name" value="Aminoglycoside_PTrfase"/>
</dbReference>
<organism evidence="2 3">
    <name type="scientific">Frondihabitans sucicola</name>
    <dbReference type="NCBI Taxonomy" id="1268041"/>
    <lineage>
        <taxon>Bacteria</taxon>
        <taxon>Bacillati</taxon>
        <taxon>Actinomycetota</taxon>
        <taxon>Actinomycetes</taxon>
        <taxon>Micrococcales</taxon>
        <taxon>Microbacteriaceae</taxon>
        <taxon>Frondihabitans</taxon>
    </lineage>
</organism>
<dbReference type="InterPro" id="IPR011009">
    <property type="entry name" value="Kinase-like_dom_sf"/>
</dbReference>
<dbReference type="SUPFAM" id="SSF56112">
    <property type="entry name" value="Protein kinase-like (PK-like)"/>
    <property type="match status" value="1"/>
</dbReference>
<gene>
    <name evidence="2" type="ORF">GCM10025867_20930</name>
</gene>
<dbReference type="Pfam" id="PF01636">
    <property type="entry name" value="APH"/>
    <property type="match status" value="1"/>
</dbReference>
<reference evidence="3" key="1">
    <citation type="journal article" date="2019" name="Int. J. Syst. Evol. Microbiol.">
        <title>The Global Catalogue of Microorganisms (GCM) 10K type strain sequencing project: providing services to taxonomists for standard genome sequencing and annotation.</title>
        <authorList>
            <consortium name="The Broad Institute Genomics Platform"/>
            <consortium name="The Broad Institute Genome Sequencing Center for Infectious Disease"/>
            <person name="Wu L."/>
            <person name="Ma J."/>
        </authorList>
    </citation>
    <scope>NUCLEOTIDE SEQUENCE [LARGE SCALE GENOMIC DNA]</scope>
    <source>
        <strain evidence="3">NBRC 108728</strain>
    </source>
</reference>
<dbReference type="Proteomes" id="UP001321486">
    <property type="component" value="Chromosome"/>
</dbReference>
<proteinExistence type="predicted"/>
<evidence type="ECO:0000259" key="1">
    <source>
        <dbReference type="Pfam" id="PF01636"/>
    </source>
</evidence>
<keyword evidence="3" id="KW-1185">Reference proteome</keyword>